<proteinExistence type="inferred from homology"/>
<dbReference type="AlphaFoldDB" id="W6RRL9"/>
<organism evidence="4 5">
    <name type="scientific">Clostridium bornimense</name>
    <dbReference type="NCBI Taxonomy" id="1216932"/>
    <lineage>
        <taxon>Bacteria</taxon>
        <taxon>Bacillati</taxon>
        <taxon>Bacillota</taxon>
        <taxon>Clostridia</taxon>
        <taxon>Eubacteriales</taxon>
        <taxon>Clostridiaceae</taxon>
        <taxon>Clostridium</taxon>
    </lineage>
</organism>
<dbReference type="PANTHER" id="PTHR43351:SF2">
    <property type="entry name" value="L(+)-TARTRATE DEHYDRATASE SUBUNIT BETA-RELATED"/>
    <property type="match status" value="1"/>
</dbReference>
<evidence type="ECO:0000259" key="3">
    <source>
        <dbReference type="Pfam" id="PF05683"/>
    </source>
</evidence>
<evidence type="ECO:0000256" key="2">
    <source>
        <dbReference type="ARBA" id="ARBA00023239"/>
    </source>
</evidence>
<sequence>MMKFQLPLKSEDIEKLNVGDMIYLSGYLYTARDAAHKLMIEALDRQEELPIPLEGETIYYAEPCPTKPGHTCGPAGPTTSGRMDKFTPRLLDLGLKVMIGKGKRSPEVIESIKKNKAVYLVAIGGLGALISKSIESVEVVGYDFLGTESVKRMKVKDFPVIVAIDSMGNNIYQE</sequence>
<accession>W6RRL9</accession>
<dbReference type="HOGENOM" id="CLU_098588_2_0_9"/>
<dbReference type="Proteomes" id="UP000019426">
    <property type="component" value="Chromosome M2/40_rep1"/>
</dbReference>
<dbReference type="STRING" id="1216932.CM240_0032"/>
<dbReference type="eggNOG" id="COG1838">
    <property type="taxonomic scope" value="Bacteria"/>
</dbReference>
<dbReference type="NCBIfam" id="NF005310">
    <property type="entry name" value="PRK06842.1"/>
    <property type="match status" value="1"/>
</dbReference>
<keyword evidence="5" id="KW-1185">Reference proteome</keyword>
<dbReference type="PANTHER" id="PTHR43351">
    <property type="entry name" value="L(+)-TARTRATE DEHYDRATASE SUBUNIT BETA"/>
    <property type="match status" value="1"/>
</dbReference>
<dbReference type="PATRIC" id="fig|1216932.3.peg.24"/>
<evidence type="ECO:0000313" key="4">
    <source>
        <dbReference type="EMBL" id="CDM67221.1"/>
    </source>
</evidence>
<dbReference type="Pfam" id="PF05683">
    <property type="entry name" value="Fumerase_C"/>
    <property type="match status" value="1"/>
</dbReference>
<dbReference type="RefSeq" id="WP_044035702.1">
    <property type="nucleotide sequence ID" value="NZ_HG917868.1"/>
</dbReference>
<feature type="domain" description="Fe-S hydro-lyase tartrate dehydratase beta-type catalytic" evidence="3">
    <location>
        <begin position="8"/>
        <end position="174"/>
    </location>
</feature>
<protein>
    <submittedName>
        <fullName evidence="4">Fumarate hydratase</fullName>
    </submittedName>
</protein>
<dbReference type="GO" id="GO:0016836">
    <property type="term" value="F:hydro-lyase activity"/>
    <property type="evidence" value="ECO:0007669"/>
    <property type="project" value="InterPro"/>
</dbReference>
<evidence type="ECO:0000313" key="5">
    <source>
        <dbReference type="Proteomes" id="UP000019426"/>
    </source>
</evidence>
<dbReference type="SUPFAM" id="SSF117457">
    <property type="entry name" value="FumA C-terminal domain-like"/>
    <property type="match status" value="1"/>
</dbReference>
<dbReference type="Gene3D" id="3.20.130.10">
    <property type="entry name" value="Fe-S hydro-lyase, tartrate dehydratase beta-type, catalytic domain"/>
    <property type="match status" value="1"/>
</dbReference>
<dbReference type="InterPro" id="IPR036660">
    <property type="entry name" value="Fe-S_hydroAse_TtdB_cat_sf"/>
</dbReference>
<reference evidence="4 5" key="1">
    <citation type="submission" date="2013-11" db="EMBL/GenBank/DDBJ databases">
        <title>Complete genome sequence of Clostridum sp. M2/40.</title>
        <authorList>
            <person name="Wibberg D."/>
            <person name="Puehler A."/>
            <person name="Schlueter A."/>
        </authorList>
    </citation>
    <scope>NUCLEOTIDE SEQUENCE [LARGE SCALE GENOMIC DNA]</scope>
    <source>
        <strain evidence="5">M2/40</strain>
    </source>
</reference>
<comment type="similarity">
    <text evidence="1">Belongs to the class-I fumarase family.</text>
</comment>
<dbReference type="EMBL" id="HG917868">
    <property type="protein sequence ID" value="CDM67221.1"/>
    <property type="molecule type" value="Genomic_DNA"/>
</dbReference>
<dbReference type="NCBIfam" id="TIGR00723">
    <property type="entry name" value="ttdB_fumA_fumB"/>
    <property type="match status" value="1"/>
</dbReference>
<evidence type="ECO:0000256" key="1">
    <source>
        <dbReference type="ARBA" id="ARBA00008876"/>
    </source>
</evidence>
<dbReference type="KEGG" id="clt:CM240_0032"/>
<dbReference type="InterPro" id="IPR004647">
    <property type="entry name" value="Fe-S_hydro-lyase_TtdB-typ_cat"/>
</dbReference>
<keyword evidence="2" id="KW-0456">Lyase</keyword>
<gene>
    <name evidence="4" type="ORF">CM240_0032</name>
</gene>
<name>W6RRL9_9CLOT</name>